<evidence type="ECO:0000313" key="4">
    <source>
        <dbReference type="Proteomes" id="UP001196565"/>
    </source>
</evidence>
<evidence type="ECO:0000256" key="1">
    <source>
        <dbReference type="ARBA" id="ARBA00006987"/>
    </source>
</evidence>
<keyword evidence="4" id="KW-1185">Reference proteome</keyword>
<evidence type="ECO:0000313" key="3">
    <source>
        <dbReference type="EMBL" id="MBW6399409.1"/>
    </source>
</evidence>
<feature type="chain" id="PRO_5045206767" evidence="2">
    <location>
        <begin position="26"/>
        <end position="324"/>
    </location>
</feature>
<organism evidence="3 4">
    <name type="scientific">Roseomonas alba</name>
    <dbReference type="NCBI Taxonomy" id="2846776"/>
    <lineage>
        <taxon>Bacteria</taxon>
        <taxon>Pseudomonadati</taxon>
        <taxon>Pseudomonadota</taxon>
        <taxon>Alphaproteobacteria</taxon>
        <taxon>Acetobacterales</taxon>
        <taxon>Roseomonadaceae</taxon>
        <taxon>Roseomonas</taxon>
    </lineage>
</organism>
<dbReference type="Pfam" id="PF03401">
    <property type="entry name" value="TctC"/>
    <property type="match status" value="1"/>
</dbReference>
<comment type="caution">
    <text evidence="3">The sequence shown here is derived from an EMBL/GenBank/DDBJ whole genome shotgun (WGS) entry which is preliminary data.</text>
</comment>
<keyword evidence="2" id="KW-0732">Signal</keyword>
<protein>
    <submittedName>
        <fullName evidence="3">Twin-arginine translocation pathway signal protein</fullName>
    </submittedName>
</protein>
<dbReference type="Gene3D" id="3.40.190.150">
    <property type="entry name" value="Bordetella uptake gene, domain 1"/>
    <property type="match status" value="1"/>
</dbReference>
<feature type="signal peptide" evidence="2">
    <location>
        <begin position="1"/>
        <end position="25"/>
    </location>
</feature>
<accession>A0ABS7AE13</accession>
<dbReference type="Gene3D" id="3.40.190.10">
    <property type="entry name" value="Periplasmic binding protein-like II"/>
    <property type="match status" value="1"/>
</dbReference>
<gene>
    <name evidence="3" type="ORF">KPL78_16245</name>
</gene>
<dbReference type="InterPro" id="IPR042100">
    <property type="entry name" value="Bug_dom1"/>
</dbReference>
<reference evidence="3 4" key="1">
    <citation type="submission" date="2021-07" db="EMBL/GenBank/DDBJ databases">
        <authorList>
            <person name="So Y."/>
        </authorList>
    </citation>
    <scope>NUCLEOTIDE SEQUENCE [LARGE SCALE GENOMIC DNA]</scope>
    <source>
        <strain evidence="3 4">HJA6</strain>
    </source>
</reference>
<dbReference type="Proteomes" id="UP001196565">
    <property type="component" value="Unassembled WGS sequence"/>
</dbReference>
<comment type="similarity">
    <text evidence="1">Belongs to the UPF0065 (bug) family.</text>
</comment>
<dbReference type="RefSeq" id="WP_219764013.1">
    <property type="nucleotide sequence ID" value="NZ_JAHYBZ010000005.1"/>
</dbReference>
<dbReference type="SUPFAM" id="SSF53850">
    <property type="entry name" value="Periplasmic binding protein-like II"/>
    <property type="match status" value="1"/>
</dbReference>
<dbReference type="EMBL" id="JAHYBZ010000005">
    <property type="protein sequence ID" value="MBW6399409.1"/>
    <property type="molecule type" value="Genomic_DNA"/>
</dbReference>
<dbReference type="PANTHER" id="PTHR42928:SF5">
    <property type="entry name" value="BLR1237 PROTEIN"/>
    <property type="match status" value="1"/>
</dbReference>
<dbReference type="PIRSF" id="PIRSF017082">
    <property type="entry name" value="YflP"/>
    <property type="match status" value="1"/>
</dbReference>
<dbReference type="PANTHER" id="PTHR42928">
    <property type="entry name" value="TRICARBOXYLATE-BINDING PROTEIN"/>
    <property type="match status" value="1"/>
</dbReference>
<proteinExistence type="inferred from homology"/>
<evidence type="ECO:0000256" key="2">
    <source>
        <dbReference type="SAM" id="SignalP"/>
    </source>
</evidence>
<name>A0ABS7AE13_9PROT</name>
<sequence length="324" mass="33183">MRVILSRRAALAATGLLAAPAPLRAQGFPSRPIRVMVGFAPGGAADTIARLIAPGMGAALGQTVVVENRSGASGTNAAAVVATAPADGHTILLSTLTHVSNPFLFSGLPFDYATAFAPVSQVVLFPTVLAVRKDFPAADMAGFLALARSRRDTPITYGTPGNATAQHMAAELLQQRADIKLEHVPYRGGADAARDLAAGVIEASFNSVSSLAPAFAAGARPLVAVTAQRIPQLPDVPTGIEAGIPDFVLSDICGVYAPAQTPPDTVATLYRAIAAALRADEVQARLRALAAQGVGSSPAEFTAFMQQESTRLGALIRAAGISVS</sequence>
<dbReference type="InterPro" id="IPR005064">
    <property type="entry name" value="BUG"/>
</dbReference>